<evidence type="ECO:0000256" key="2">
    <source>
        <dbReference type="SAM" id="MobiDB-lite"/>
    </source>
</evidence>
<feature type="domain" description="Teneurin-like YD-shell" evidence="3">
    <location>
        <begin position="831"/>
        <end position="1054"/>
    </location>
</feature>
<dbReference type="EMBL" id="JAGGLB010000016">
    <property type="protein sequence ID" value="MBP1992920.1"/>
    <property type="molecule type" value="Genomic_DNA"/>
</dbReference>
<evidence type="ECO:0000259" key="3">
    <source>
        <dbReference type="Pfam" id="PF25023"/>
    </source>
</evidence>
<sequence length="1612" mass="179421">MNKLFNRVLAIVVLCTLLISYLPIAGNTSFAATSEKQFKLEKNGVAVEKRKKMLEDVYSMSDNELQDILDQGYTLEEAENALKDQKTTNGALKASLDKVKPRPVNKSKEIKSIINSELGNNDFSSASLFQSLNTTTPPPVPDYSYVNTKGDEAPYSVNLGQETVSTLSGSLSLQAADLSLPGRNGLSFTLARSYDSGSSQFGQMVTYNGTTNGILPANDEMLFPIGKGWSWNLSYIEYSGNNKFLHLGGSGTYKIDSNNALVGYPWKDLTFTTGTTVVNGQTAAFVLTSIQKISQHFNVNGQLLQISDAYNNTINFGYTVVQPYGSVLTSITDAIGNTINITYTDTSVVLTKGIQTVTYLKTMRQGKELLTQVIDPIGRTTTYDYDIKDAKFNALGTTPETSNPYVLLTGVTHPTGAKSIYTYEDTAITRYIGTNSVNQVYRVKARKDQITLSDNSFEISNLKDISYPLSDIGSSYNTNFTFSVTVDDGLTKSTFNNKKNYIDEDTPPVFYNTSIVSSATYGGNTYTNTADYIYDEVKKWPAPITTTETRAVSGNPNTFVSVSSKAYDDYGNVTTDTDPMGVATTYTYDVNSHLLIGVSQSVSSGQTRYTEYVRDQVHKNVTTVRVRDGSVTGSILQEVINSSFDSYGNVTQTKILKGTGNYTLVNTEYNPSAPYLGAFPTKQTVNVHDADNTATNIIKQFDYMTTNGALTNYIDGNNNTTTYQYDLLGRATKAVHPDDSFIAIHYLDYTNEIRQTDETGSQSFTKWNPLGWKTESGINEGGIYKTKGKYGYDAHGRMTWSEDAIGNRMSYGYDQWSRQNLVTYPDAATASLQYDDIANTKTSTDAEGYILKQFFDKMGRLLTQEETKKIGSGATTQTNLLAAFTYNHTGQVITAKDSLTPQNTTTYGYDVLGQLTSVNNAKNELTSYQYDILGNLTQVTYPDTNVTSKKYDEIGRLIQTTNSDSQIEKFYYDDNGNQTRLLDRKGNRFKYTFNNRNFQMKKEIVDASWNPIAGEETISYNYDLAGRRTQMVDVTGTTAYDFSPATGALSKVTFPDLKTIKYDYDAAGNRFVMNDPFGRNTYYHYDSRNRLDTVAASIDFTDDYEAKYQYFKNDLLKQTKQRNGVTSDFIYDGHSLGSLTQKKSDGSQLNAFTYTYDKNGNQKTKIENGVSNSFDYDQLNRILNSTEFNETYGYDNRGNRTSMTTTNPFDRPDAATTYDKRDRLTQVALTSGGSVTYKYNGDGLLWERTENGQTTRYYWDGDQIIAEAQVTAGSAALKARYIRGQGLIAREDGQGKAFYLQNGHGDVIELRDSTGNTRLNQYTYDIFGNISSQTENIPQPFKYSGEMMDGSTDLQYLRARWYDPSIGRFINEDTYEGQINNPLSLNLYTYVHNNPLTNIDPTGNWCTSQDLKWSKPGGCNGGINGQEDVNRNVGTSKWTPDSEHNGNGIFHGGVFQKVYYHSIPSESNNSTNNSSSPFVSQDVLVYLTAIHYNRNVLNKAPSTEQEAIGAGWRKLKDSESIYHRIGFGNENNAKYVSPSGNMEGVYDQKGNFVTDPVNMGTYNFKGPDDAGGHTKYDVIPYFILGNSPNDPTTFWDKVWLTIKAAAMKIGGK</sequence>
<dbReference type="InterPro" id="IPR050708">
    <property type="entry name" value="T6SS_VgrG/RHS"/>
</dbReference>
<dbReference type="InterPro" id="IPR006530">
    <property type="entry name" value="YD"/>
</dbReference>
<dbReference type="Gene3D" id="2.180.10.10">
    <property type="entry name" value="RHS repeat-associated core"/>
    <property type="match status" value="4"/>
</dbReference>
<dbReference type="Proteomes" id="UP001519287">
    <property type="component" value="Unassembled WGS sequence"/>
</dbReference>
<proteinExistence type="predicted"/>
<name>A0ABS4J0Q9_9BACL</name>
<feature type="compositionally biased region" description="Polar residues" evidence="2">
    <location>
        <begin position="1199"/>
        <end position="1208"/>
    </location>
</feature>
<dbReference type="Pfam" id="PF25023">
    <property type="entry name" value="TEN_YD-shell"/>
    <property type="match status" value="2"/>
</dbReference>
<feature type="domain" description="Teneurin-like YD-shell" evidence="3">
    <location>
        <begin position="1084"/>
        <end position="1395"/>
    </location>
</feature>
<evidence type="ECO:0000313" key="5">
    <source>
        <dbReference type="Proteomes" id="UP001519287"/>
    </source>
</evidence>
<dbReference type="PANTHER" id="PTHR32305:SF15">
    <property type="entry name" value="PROTEIN RHSA-RELATED"/>
    <property type="match status" value="1"/>
</dbReference>
<evidence type="ECO:0000256" key="1">
    <source>
        <dbReference type="ARBA" id="ARBA00022737"/>
    </source>
</evidence>
<dbReference type="NCBIfam" id="TIGR01643">
    <property type="entry name" value="YD_repeat_2x"/>
    <property type="match status" value="2"/>
</dbReference>
<organism evidence="4 5">
    <name type="scientific">Paenibacillus eucommiae</name>
    <dbReference type="NCBI Taxonomy" id="1355755"/>
    <lineage>
        <taxon>Bacteria</taxon>
        <taxon>Bacillati</taxon>
        <taxon>Bacillota</taxon>
        <taxon>Bacilli</taxon>
        <taxon>Bacillales</taxon>
        <taxon>Paenibacillaceae</taxon>
        <taxon>Paenibacillus</taxon>
    </lineage>
</organism>
<gene>
    <name evidence="4" type="ORF">J2Z66_004537</name>
</gene>
<keyword evidence="1" id="KW-0677">Repeat</keyword>
<dbReference type="RefSeq" id="WP_209974359.1">
    <property type="nucleotide sequence ID" value="NZ_JAGGLB010000016.1"/>
</dbReference>
<dbReference type="InterPro" id="IPR022385">
    <property type="entry name" value="Rhs_assc_core"/>
</dbReference>
<evidence type="ECO:0000313" key="4">
    <source>
        <dbReference type="EMBL" id="MBP1992920.1"/>
    </source>
</evidence>
<keyword evidence="5" id="KW-1185">Reference proteome</keyword>
<feature type="region of interest" description="Disordered" evidence="2">
    <location>
        <begin position="1193"/>
        <end position="1215"/>
    </location>
</feature>
<reference evidence="4 5" key="1">
    <citation type="submission" date="2021-03" db="EMBL/GenBank/DDBJ databases">
        <title>Genomic Encyclopedia of Type Strains, Phase IV (KMG-IV): sequencing the most valuable type-strain genomes for metagenomic binning, comparative biology and taxonomic classification.</title>
        <authorList>
            <person name="Goeker M."/>
        </authorList>
    </citation>
    <scope>NUCLEOTIDE SEQUENCE [LARGE SCALE GENOMIC DNA]</scope>
    <source>
        <strain evidence="4 5">DSM 26048</strain>
    </source>
</reference>
<dbReference type="NCBIfam" id="TIGR03696">
    <property type="entry name" value="Rhs_assc_core"/>
    <property type="match status" value="1"/>
</dbReference>
<comment type="caution">
    <text evidence="4">The sequence shown here is derived from an EMBL/GenBank/DDBJ whole genome shotgun (WGS) entry which is preliminary data.</text>
</comment>
<protein>
    <submittedName>
        <fullName evidence="4">RHS repeat-associated protein</fullName>
    </submittedName>
</protein>
<accession>A0ABS4J0Q9</accession>
<dbReference type="InterPro" id="IPR056823">
    <property type="entry name" value="TEN-like_YD-shell"/>
</dbReference>
<dbReference type="PANTHER" id="PTHR32305">
    <property type="match status" value="1"/>
</dbReference>